<evidence type="ECO:0000259" key="1">
    <source>
        <dbReference type="Pfam" id="PF01863"/>
    </source>
</evidence>
<proteinExistence type="predicted"/>
<dbReference type="Gene3D" id="3.30.2010.10">
    <property type="entry name" value="Metalloproteases ('zincins'), catalytic domain"/>
    <property type="match status" value="1"/>
</dbReference>
<dbReference type="InterPro" id="IPR053136">
    <property type="entry name" value="UTP_pyrophosphatase-like"/>
</dbReference>
<organism evidence="2 3">
    <name type="scientific">Amphritea atlantica</name>
    <dbReference type="NCBI Taxonomy" id="355243"/>
    <lineage>
        <taxon>Bacteria</taxon>
        <taxon>Pseudomonadati</taxon>
        <taxon>Pseudomonadota</taxon>
        <taxon>Gammaproteobacteria</taxon>
        <taxon>Oceanospirillales</taxon>
        <taxon>Oceanospirillaceae</taxon>
        <taxon>Amphritea</taxon>
    </lineage>
</organism>
<reference evidence="2" key="1">
    <citation type="submission" date="2021-04" db="EMBL/GenBank/DDBJ databases">
        <title>Oceanospirillales bacteria with DddD are important DMSP degraders in coastal seawater.</title>
        <authorList>
            <person name="Liu J."/>
        </authorList>
    </citation>
    <scope>NUCLEOTIDE SEQUENCE</scope>
    <source>
        <strain evidence="2">GY6</strain>
    </source>
</reference>
<keyword evidence="3" id="KW-1185">Reference proteome</keyword>
<dbReference type="EMBL" id="CP073344">
    <property type="protein sequence ID" value="UTW04667.1"/>
    <property type="molecule type" value="Genomic_DNA"/>
</dbReference>
<accession>A0ABY5GZK7</accession>
<name>A0ABY5GZK7_9GAMM</name>
<sequence length="246" mass="28467">MSAEGRFTPGYTVRRSSRRRTIEIQVRPDSVRVLAPARVAQSRIDQLVRQKTDWIITRQRELRLRVPVSSAPVLLDQGSQLFWLDEPLILEVAVDQPETCVHLSPGSIKLALSRRIRKPRSDAIKEQLELWYRAQAQDYFQQRVSAWSAHMKLSPTAVVVRSYRRKWGCCNSRGVVSFNWLLIMAPASIIDYVIVHELSHLKQMNHSPRFWQEVTRYYPDYADAKAWLNSSGTRLQWPPADINSGT</sequence>
<dbReference type="CDD" id="cd07344">
    <property type="entry name" value="M48_yhfN_like"/>
    <property type="match status" value="1"/>
</dbReference>
<dbReference type="PANTHER" id="PTHR30399">
    <property type="entry name" value="UNCHARACTERIZED PROTEIN YGJP"/>
    <property type="match status" value="1"/>
</dbReference>
<gene>
    <name evidence="2" type="ORF">KDX31_06610</name>
</gene>
<feature type="domain" description="YgjP-like metallopeptidase" evidence="1">
    <location>
        <begin position="20"/>
        <end position="230"/>
    </location>
</feature>
<evidence type="ECO:0000313" key="2">
    <source>
        <dbReference type="EMBL" id="UTW04667.1"/>
    </source>
</evidence>
<dbReference type="PANTHER" id="PTHR30399:SF1">
    <property type="entry name" value="UTP PYROPHOSPHATASE"/>
    <property type="match status" value="1"/>
</dbReference>
<dbReference type="InterPro" id="IPR002725">
    <property type="entry name" value="YgjP-like_metallopeptidase"/>
</dbReference>
<protein>
    <submittedName>
        <fullName evidence="2">M48 family metallopeptidase</fullName>
    </submittedName>
</protein>
<evidence type="ECO:0000313" key="3">
    <source>
        <dbReference type="Proteomes" id="UP001059950"/>
    </source>
</evidence>
<dbReference type="Pfam" id="PF01863">
    <property type="entry name" value="YgjP-like"/>
    <property type="match status" value="1"/>
</dbReference>
<dbReference type="Proteomes" id="UP001059950">
    <property type="component" value="Chromosome"/>
</dbReference>